<name>A0ABQ6AAF2_9PROT</name>
<comment type="caution">
    <text evidence="1">The sequence shown here is derived from an EMBL/GenBank/DDBJ whole genome shotgun (WGS) entry which is preliminary data.</text>
</comment>
<evidence type="ECO:0000313" key="2">
    <source>
        <dbReference type="Proteomes" id="UP001156641"/>
    </source>
</evidence>
<organism evidence="1 2">
    <name type="scientific">Acidocella aquatica</name>
    <dbReference type="NCBI Taxonomy" id="1922313"/>
    <lineage>
        <taxon>Bacteria</taxon>
        <taxon>Pseudomonadati</taxon>
        <taxon>Pseudomonadota</taxon>
        <taxon>Alphaproteobacteria</taxon>
        <taxon>Acetobacterales</taxon>
        <taxon>Acidocellaceae</taxon>
        <taxon>Acidocella</taxon>
    </lineage>
</organism>
<dbReference type="Proteomes" id="UP001156641">
    <property type="component" value="Unassembled WGS sequence"/>
</dbReference>
<proteinExistence type="predicted"/>
<dbReference type="EMBL" id="BSOS01000067">
    <property type="protein sequence ID" value="GLR67816.1"/>
    <property type="molecule type" value="Genomic_DNA"/>
</dbReference>
<evidence type="ECO:0000313" key="1">
    <source>
        <dbReference type="EMBL" id="GLR67816.1"/>
    </source>
</evidence>
<sequence length="124" mass="13937">MQNFMRIIGKAENIILQHKGIRSTHGWLESVDQCRYICFFGDSDSYLFKILYDFQRPDVANLQYLGRGFLAEIVYGAEKIKSRLSPPKEQDIGLVLNADFATIGLIECGASVMSSIQKISAGKK</sequence>
<gene>
    <name evidence="1" type="ORF">GCM10010909_24970</name>
</gene>
<reference evidence="2" key="1">
    <citation type="journal article" date="2019" name="Int. J. Syst. Evol. Microbiol.">
        <title>The Global Catalogue of Microorganisms (GCM) 10K type strain sequencing project: providing services to taxonomists for standard genome sequencing and annotation.</title>
        <authorList>
            <consortium name="The Broad Institute Genomics Platform"/>
            <consortium name="The Broad Institute Genome Sequencing Center for Infectious Disease"/>
            <person name="Wu L."/>
            <person name="Ma J."/>
        </authorList>
    </citation>
    <scope>NUCLEOTIDE SEQUENCE [LARGE SCALE GENOMIC DNA]</scope>
    <source>
        <strain evidence="2">NBRC 112502</strain>
    </source>
</reference>
<keyword evidence="2" id="KW-1185">Reference proteome</keyword>
<accession>A0ABQ6AAF2</accession>
<protein>
    <submittedName>
        <fullName evidence="1">Uncharacterized protein</fullName>
    </submittedName>
</protein>